<dbReference type="OrthoDB" id="5522488at2"/>
<reference evidence="3 4" key="1">
    <citation type="submission" date="2013-05" db="EMBL/GenBank/DDBJ databases">
        <title>Genome assembly of Chondromyces apiculatus DSM 436.</title>
        <authorList>
            <person name="Sharma G."/>
            <person name="Khatri I."/>
            <person name="Kaur C."/>
            <person name="Mayilraj S."/>
            <person name="Subramanian S."/>
        </authorList>
    </citation>
    <scope>NUCLEOTIDE SEQUENCE [LARGE SCALE GENOMIC DNA]</scope>
    <source>
        <strain evidence="3 4">DSM 436</strain>
    </source>
</reference>
<evidence type="ECO:0000313" key="4">
    <source>
        <dbReference type="Proteomes" id="UP000019678"/>
    </source>
</evidence>
<dbReference type="EMBL" id="ASRX01000082">
    <property type="protein sequence ID" value="EYF01380.1"/>
    <property type="molecule type" value="Genomic_DNA"/>
</dbReference>
<gene>
    <name evidence="3" type="ORF">CAP_8311</name>
</gene>
<dbReference type="Proteomes" id="UP000019678">
    <property type="component" value="Unassembled WGS sequence"/>
</dbReference>
<feature type="compositionally biased region" description="Low complexity" evidence="1">
    <location>
        <begin position="45"/>
        <end position="54"/>
    </location>
</feature>
<evidence type="ECO:0000256" key="1">
    <source>
        <dbReference type="SAM" id="MobiDB-lite"/>
    </source>
</evidence>
<feature type="region of interest" description="Disordered" evidence="1">
    <location>
        <begin position="30"/>
        <end position="94"/>
    </location>
</feature>
<dbReference type="STRING" id="1192034.CAP_8311"/>
<evidence type="ECO:0000256" key="2">
    <source>
        <dbReference type="SAM" id="SignalP"/>
    </source>
</evidence>
<evidence type="ECO:0000313" key="3">
    <source>
        <dbReference type="EMBL" id="EYF01380.1"/>
    </source>
</evidence>
<dbReference type="AlphaFoldDB" id="A0A017SXM9"/>
<feature type="signal peptide" evidence="2">
    <location>
        <begin position="1"/>
        <end position="24"/>
    </location>
</feature>
<name>A0A017SXM9_9BACT</name>
<dbReference type="RefSeq" id="WP_044249400.1">
    <property type="nucleotide sequence ID" value="NZ_ASRX01000082.1"/>
</dbReference>
<feature type="compositionally biased region" description="Basic and acidic residues" evidence="1">
    <location>
        <begin position="32"/>
        <end position="44"/>
    </location>
</feature>
<sequence length="266" mass="28841">MQPFLKTGLGVGLLVLATAITAHVVEAPRAAPEGHGRRGLDPRASRGAGARAPGVTGQRLAGAPEQQAAASGVDGEATAAERRPAEDVDDEGDNGALRAVLEGDAWLASYWDFRNRPLMGADSRASYRALLSDPEMHEKVRRDLRDPEPTGPATQRNLQQLMEIDYLRDAIAWDDNPLREELLDLVAAMITEDNFVSGSDDDMRRTKAAVKRELYEMLVEVDAARAAAVVDDCRGTRLEGLVAFLADDAARRRRTTFDVERKPGGG</sequence>
<comment type="caution">
    <text evidence="3">The sequence shown here is derived from an EMBL/GenBank/DDBJ whole genome shotgun (WGS) entry which is preliminary data.</text>
</comment>
<proteinExistence type="predicted"/>
<accession>A0A017SXM9</accession>
<dbReference type="eggNOG" id="ENOG50319H8">
    <property type="taxonomic scope" value="Bacteria"/>
</dbReference>
<organism evidence="3 4">
    <name type="scientific">Chondromyces apiculatus DSM 436</name>
    <dbReference type="NCBI Taxonomy" id="1192034"/>
    <lineage>
        <taxon>Bacteria</taxon>
        <taxon>Pseudomonadati</taxon>
        <taxon>Myxococcota</taxon>
        <taxon>Polyangia</taxon>
        <taxon>Polyangiales</taxon>
        <taxon>Polyangiaceae</taxon>
        <taxon>Chondromyces</taxon>
    </lineage>
</organism>
<keyword evidence="2" id="KW-0732">Signal</keyword>
<feature type="chain" id="PRO_5001496439" evidence="2">
    <location>
        <begin position="25"/>
        <end position="266"/>
    </location>
</feature>
<protein>
    <submittedName>
        <fullName evidence="3">Uncharacterized protein</fullName>
    </submittedName>
</protein>
<keyword evidence="4" id="KW-1185">Reference proteome</keyword>